<dbReference type="InterPro" id="IPR038765">
    <property type="entry name" value="Papain-like_cys_pep_sf"/>
</dbReference>
<gene>
    <name evidence="2" type="ORF">HRJ53_11430</name>
</gene>
<dbReference type="EMBL" id="JACDQQ010001111">
    <property type="protein sequence ID" value="MBA0085597.1"/>
    <property type="molecule type" value="Genomic_DNA"/>
</dbReference>
<name>A0A7V8NQE5_9BACT</name>
<keyword evidence="3" id="KW-1185">Reference proteome</keyword>
<dbReference type="AlphaFoldDB" id="A0A7V8NQE5"/>
<keyword evidence="1" id="KW-1133">Transmembrane helix</keyword>
<evidence type="ECO:0000313" key="2">
    <source>
        <dbReference type="EMBL" id="MBA0085597.1"/>
    </source>
</evidence>
<evidence type="ECO:0000313" key="3">
    <source>
        <dbReference type="Proteomes" id="UP000567293"/>
    </source>
</evidence>
<proteinExistence type="predicted"/>
<reference evidence="2" key="1">
    <citation type="submission" date="2020-06" db="EMBL/GenBank/DDBJ databases">
        <title>Legume-microbial interactions unlock mineral nutrients during tropical forest succession.</title>
        <authorList>
            <person name="Epihov D.Z."/>
        </authorList>
    </citation>
    <scope>NUCLEOTIDE SEQUENCE [LARGE SCALE GENOMIC DNA]</scope>
    <source>
        <strain evidence="2">Pan2503</strain>
    </source>
</reference>
<dbReference type="SUPFAM" id="SSF54001">
    <property type="entry name" value="Cysteine proteinases"/>
    <property type="match status" value="1"/>
</dbReference>
<protein>
    <recommendedName>
        <fullName evidence="4">Transglutaminase-like domain-containing protein</fullName>
    </recommendedName>
</protein>
<evidence type="ECO:0000256" key="1">
    <source>
        <dbReference type="SAM" id="Phobius"/>
    </source>
</evidence>
<keyword evidence="1" id="KW-0812">Transmembrane</keyword>
<evidence type="ECO:0008006" key="4">
    <source>
        <dbReference type="Google" id="ProtNLM"/>
    </source>
</evidence>
<feature type="transmembrane region" description="Helical" evidence="1">
    <location>
        <begin position="12"/>
        <end position="32"/>
    </location>
</feature>
<comment type="caution">
    <text evidence="2">The sequence shown here is derived from an EMBL/GenBank/DDBJ whole genome shotgun (WGS) entry which is preliminary data.</text>
</comment>
<feature type="transmembrane region" description="Helical" evidence="1">
    <location>
        <begin position="233"/>
        <end position="257"/>
    </location>
</feature>
<dbReference type="Proteomes" id="UP000567293">
    <property type="component" value="Unassembled WGS sequence"/>
</dbReference>
<accession>A0A7V8NQE5</accession>
<organism evidence="2 3">
    <name type="scientific">Candidatus Acidiferrum panamense</name>
    <dbReference type="NCBI Taxonomy" id="2741543"/>
    <lineage>
        <taxon>Bacteria</taxon>
        <taxon>Pseudomonadati</taxon>
        <taxon>Acidobacteriota</taxon>
        <taxon>Terriglobia</taxon>
        <taxon>Candidatus Acidiferrales</taxon>
        <taxon>Candidatus Acidiferrum</taxon>
    </lineage>
</organism>
<keyword evidence="1" id="KW-0472">Membrane</keyword>
<sequence>MPESRHPIFRAVWWSSNLLLVSALLIVLLAGLREFSLRYYLDGFSDAIAPSVLSAEPKVQAILDWMRIEPSRAVATNLDTLSQRDPHVTLNYQQLLRVCGTATNAFLNLAREDDLVVRRLLLLGPDGNTKHVVAEVRLDRRWIVVDPTYHLIMRDSRGRLLTRQDLQNPAIFRQAVSSVSNYPLDYDYQRTTHVHLERVPLLVKLRLRRILDAIFPAWDEAADWSLLLERESFFYLALASVAALFLFSVRFLLGWYADSRLRIRRFHLRDRVLRAGSAFLTAPEIKE</sequence>